<accession>A0A8R7QTR9</accession>
<keyword evidence="2" id="KW-1133">Transmembrane helix</keyword>
<evidence type="ECO:0000256" key="2">
    <source>
        <dbReference type="SAM" id="Phobius"/>
    </source>
</evidence>
<reference evidence="3" key="2">
    <citation type="submission" date="2018-03" db="EMBL/GenBank/DDBJ databases">
        <title>The Triticum urartu genome reveals the dynamic nature of wheat genome evolution.</title>
        <authorList>
            <person name="Ling H."/>
            <person name="Ma B."/>
            <person name="Shi X."/>
            <person name="Liu H."/>
            <person name="Dong L."/>
            <person name="Sun H."/>
            <person name="Cao Y."/>
            <person name="Gao Q."/>
            <person name="Zheng S."/>
            <person name="Li Y."/>
            <person name="Yu Y."/>
            <person name="Du H."/>
            <person name="Qi M."/>
            <person name="Li Y."/>
            <person name="Yu H."/>
            <person name="Cui Y."/>
            <person name="Wang N."/>
            <person name="Chen C."/>
            <person name="Wu H."/>
            <person name="Zhao Y."/>
            <person name="Zhang J."/>
            <person name="Li Y."/>
            <person name="Zhou W."/>
            <person name="Zhang B."/>
            <person name="Hu W."/>
            <person name="Eijk M."/>
            <person name="Tang J."/>
            <person name="Witsenboer H."/>
            <person name="Zhao S."/>
            <person name="Li Z."/>
            <person name="Zhang A."/>
            <person name="Wang D."/>
            <person name="Liang C."/>
        </authorList>
    </citation>
    <scope>NUCLEOTIDE SEQUENCE [LARGE SCALE GENOMIC DNA]</scope>
    <source>
        <strain evidence="3">cv. G1812</strain>
    </source>
</reference>
<feature type="transmembrane region" description="Helical" evidence="2">
    <location>
        <begin position="201"/>
        <end position="225"/>
    </location>
</feature>
<protein>
    <submittedName>
        <fullName evidence="3">Uncharacterized protein</fullName>
    </submittedName>
</protein>
<dbReference type="AlphaFoldDB" id="A0A8R7QTR9"/>
<evidence type="ECO:0000256" key="1">
    <source>
        <dbReference type="SAM" id="MobiDB-lite"/>
    </source>
</evidence>
<feature type="compositionally biased region" description="Pro residues" evidence="1">
    <location>
        <begin position="7"/>
        <end position="40"/>
    </location>
</feature>
<sequence>KKKTPSPSHPTNPSAPGPPPTSRAPSPPSLPSSPTSPPPPRRSHPSRFRSDPAARARAPPPAPPRLPEDVRRSSFARPGGLSLRPPSQGRRARPAVGASPPPPSPLAPRRRLRPSPSSAPLGNEHWKDLVVTVRDDVLIPRPETEAVVDMVATTDYERGSWSCPSSSSAAALRFGSIAVPCVDVSISFTDRRLHEVGRRGLEFMPFLLSLSVFLFGTSWFIYALLGLDPFIFDLILVENIGAKLVRLKILRLVQLRPCHPHVVPAAASAPPTPPPGLDFPTMPILAFFFLFDCVLT</sequence>
<dbReference type="EnsemblPlants" id="TuG1812G0600002425.01.T05">
    <property type="protein sequence ID" value="TuG1812G0600002425.01.T05"/>
    <property type="gene ID" value="TuG1812G0600002425.01"/>
</dbReference>
<organism evidence="3 4">
    <name type="scientific">Triticum urartu</name>
    <name type="common">Red wild einkorn</name>
    <name type="synonym">Crithodium urartu</name>
    <dbReference type="NCBI Taxonomy" id="4572"/>
    <lineage>
        <taxon>Eukaryota</taxon>
        <taxon>Viridiplantae</taxon>
        <taxon>Streptophyta</taxon>
        <taxon>Embryophyta</taxon>
        <taxon>Tracheophyta</taxon>
        <taxon>Spermatophyta</taxon>
        <taxon>Magnoliopsida</taxon>
        <taxon>Liliopsida</taxon>
        <taxon>Poales</taxon>
        <taxon>Poaceae</taxon>
        <taxon>BOP clade</taxon>
        <taxon>Pooideae</taxon>
        <taxon>Triticodae</taxon>
        <taxon>Triticeae</taxon>
        <taxon>Triticinae</taxon>
        <taxon>Triticum</taxon>
    </lineage>
</organism>
<keyword evidence="2" id="KW-0472">Membrane</keyword>
<name>A0A8R7QTR9_TRIUA</name>
<proteinExistence type="predicted"/>
<reference evidence="4" key="1">
    <citation type="journal article" date="2013" name="Nature">
        <title>Draft genome of the wheat A-genome progenitor Triticum urartu.</title>
        <authorList>
            <person name="Ling H.Q."/>
            <person name="Zhao S."/>
            <person name="Liu D."/>
            <person name="Wang J."/>
            <person name="Sun H."/>
            <person name="Zhang C."/>
            <person name="Fan H."/>
            <person name="Li D."/>
            <person name="Dong L."/>
            <person name="Tao Y."/>
            <person name="Gao C."/>
            <person name="Wu H."/>
            <person name="Li Y."/>
            <person name="Cui Y."/>
            <person name="Guo X."/>
            <person name="Zheng S."/>
            <person name="Wang B."/>
            <person name="Yu K."/>
            <person name="Liang Q."/>
            <person name="Yang W."/>
            <person name="Lou X."/>
            <person name="Chen J."/>
            <person name="Feng M."/>
            <person name="Jian J."/>
            <person name="Zhang X."/>
            <person name="Luo G."/>
            <person name="Jiang Y."/>
            <person name="Liu J."/>
            <person name="Wang Z."/>
            <person name="Sha Y."/>
            <person name="Zhang B."/>
            <person name="Wu H."/>
            <person name="Tang D."/>
            <person name="Shen Q."/>
            <person name="Xue P."/>
            <person name="Zou S."/>
            <person name="Wang X."/>
            <person name="Liu X."/>
            <person name="Wang F."/>
            <person name="Yang Y."/>
            <person name="An X."/>
            <person name="Dong Z."/>
            <person name="Zhang K."/>
            <person name="Zhang X."/>
            <person name="Luo M.C."/>
            <person name="Dvorak J."/>
            <person name="Tong Y."/>
            <person name="Wang J."/>
            <person name="Yang H."/>
            <person name="Li Z."/>
            <person name="Wang D."/>
            <person name="Zhang A."/>
            <person name="Wang J."/>
        </authorList>
    </citation>
    <scope>NUCLEOTIDE SEQUENCE</scope>
    <source>
        <strain evidence="4">cv. G1812</strain>
    </source>
</reference>
<keyword evidence="2" id="KW-0812">Transmembrane</keyword>
<dbReference type="PANTHER" id="PTHR48125:SF10">
    <property type="entry name" value="OS12G0136300 PROTEIN"/>
    <property type="match status" value="1"/>
</dbReference>
<dbReference type="Gramene" id="TuG1812G0600002425.01.T05">
    <property type="protein sequence ID" value="TuG1812G0600002425.01.T05"/>
    <property type="gene ID" value="TuG1812G0600002425.01"/>
</dbReference>
<dbReference type="PANTHER" id="PTHR48125">
    <property type="entry name" value="LP07818P1"/>
    <property type="match status" value="1"/>
</dbReference>
<keyword evidence="4" id="KW-1185">Reference proteome</keyword>
<evidence type="ECO:0000313" key="3">
    <source>
        <dbReference type="EnsemblPlants" id="TuG1812G0600002425.01.T05"/>
    </source>
</evidence>
<evidence type="ECO:0000313" key="4">
    <source>
        <dbReference type="Proteomes" id="UP000015106"/>
    </source>
</evidence>
<reference evidence="3" key="3">
    <citation type="submission" date="2022-06" db="UniProtKB">
        <authorList>
            <consortium name="EnsemblPlants"/>
        </authorList>
    </citation>
    <scope>IDENTIFICATION</scope>
</reference>
<feature type="region of interest" description="Disordered" evidence="1">
    <location>
        <begin position="1"/>
        <end position="123"/>
    </location>
</feature>
<dbReference type="Proteomes" id="UP000015106">
    <property type="component" value="Chromosome 6"/>
</dbReference>